<reference evidence="1" key="2">
    <citation type="journal article" date="2015" name="Data Brief">
        <title>Shoot transcriptome of the giant reed, Arundo donax.</title>
        <authorList>
            <person name="Barrero R.A."/>
            <person name="Guerrero F.D."/>
            <person name="Moolhuijzen P."/>
            <person name="Goolsby J.A."/>
            <person name="Tidwell J."/>
            <person name="Bellgard S.E."/>
            <person name="Bellgard M.I."/>
        </authorList>
    </citation>
    <scope>NUCLEOTIDE SEQUENCE</scope>
    <source>
        <tissue evidence="1">Shoot tissue taken approximately 20 cm above the soil surface</tissue>
    </source>
</reference>
<reference evidence="1" key="1">
    <citation type="submission" date="2014-09" db="EMBL/GenBank/DDBJ databases">
        <authorList>
            <person name="Magalhaes I.L.F."/>
            <person name="Oliveira U."/>
            <person name="Santos F.R."/>
            <person name="Vidigal T.H.D.A."/>
            <person name="Brescovit A.D."/>
            <person name="Santos A.J."/>
        </authorList>
    </citation>
    <scope>NUCLEOTIDE SEQUENCE</scope>
    <source>
        <tissue evidence="1">Shoot tissue taken approximately 20 cm above the soil surface</tissue>
    </source>
</reference>
<name>A0A0A9EQS9_ARUDO</name>
<dbReference type="EMBL" id="GBRH01194816">
    <property type="protein sequence ID" value="JAE03080.1"/>
    <property type="molecule type" value="Transcribed_RNA"/>
</dbReference>
<sequence>MAHAIRTHLYLDIIQCRQHIHLQRFQCENVGIGSSNAIIISSNMSLPESMTIFILSESFLNPISCQLIETSRAAIVHIKIQTCNLDI</sequence>
<proteinExistence type="predicted"/>
<accession>A0A0A9EQS9</accession>
<protein>
    <submittedName>
        <fullName evidence="1">Uncharacterized protein</fullName>
    </submittedName>
</protein>
<evidence type="ECO:0000313" key="1">
    <source>
        <dbReference type="EMBL" id="JAE03080.1"/>
    </source>
</evidence>
<dbReference type="AlphaFoldDB" id="A0A0A9EQS9"/>
<organism evidence="1">
    <name type="scientific">Arundo donax</name>
    <name type="common">Giant reed</name>
    <name type="synonym">Donax arundinaceus</name>
    <dbReference type="NCBI Taxonomy" id="35708"/>
    <lineage>
        <taxon>Eukaryota</taxon>
        <taxon>Viridiplantae</taxon>
        <taxon>Streptophyta</taxon>
        <taxon>Embryophyta</taxon>
        <taxon>Tracheophyta</taxon>
        <taxon>Spermatophyta</taxon>
        <taxon>Magnoliopsida</taxon>
        <taxon>Liliopsida</taxon>
        <taxon>Poales</taxon>
        <taxon>Poaceae</taxon>
        <taxon>PACMAD clade</taxon>
        <taxon>Arundinoideae</taxon>
        <taxon>Arundineae</taxon>
        <taxon>Arundo</taxon>
    </lineage>
</organism>